<evidence type="ECO:0000256" key="10">
    <source>
        <dbReference type="ARBA" id="ARBA00023065"/>
    </source>
</evidence>
<dbReference type="Pfam" id="PF25508">
    <property type="entry name" value="TRPM2"/>
    <property type="match status" value="1"/>
</dbReference>
<evidence type="ECO:0000256" key="1">
    <source>
        <dbReference type="ARBA" id="ARBA00004651"/>
    </source>
</evidence>
<keyword evidence="8" id="KW-0106">Calcium</keyword>
<keyword evidence="6" id="KW-0107">Calcium channel</keyword>
<evidence type="ECO:0000256" key="4">
    <source>
        <dbReference type="ARBA" id="ARBA00022475"/>
    </source>
</evidence>
<evidence type="ECO:0000256" key="2">
    <source>
        <dbReference type="ARBA" id="ARBA00009501"/>
    </source>
</evidence>
<dbReference type="SUPFAM" id="SSF55811">
    <property type="entry name" value="Nudix"/>
    <property type="match status" value="1"/>
</dbReference>
<dbReference type="PANTHER" id="PTHR13800">
    <property type="entry name" value="TRANSIENT RECEPTOR POTENTIAL CATION CHANNEL, SUBFAMILY M, MEMBER 6"/>
    <property type="match status" value="1"/>
</dbReference>
<dbReference type="Proteomes" id="UP000594262">
    <property type="component" value="Unplaced"/>
</dbReference>
<comment type="similarity">
    <text evidence="2">Belongs to the transient receptor (TC 1.A.4) family. LTrpC subfamily. TRPM2 sub-subfamily.</text>
</comment>
<keyword evidence="12" id="KW-0407">Ion channel</keyword>
<protein>
    <recommendedName>
        <fullName evidence="15">Nudix hydrolase domain-containing protein</fullName>
    </recommendedName>
</protein>
<feature type="transmembrane region" description="Helical" evidence="14">
    <location>
        <begin position="1030"/>
        <end position="1049"/>
    </location>
</feature>
<feature type="region of interest" description="Disordered" evidence="13">
    <location>
        <begin position="1403"/>
        <end position="1428"/>
    </location>
</feature>
<proteinExistence type="inferred from homology"/>
<dbReference type="PROSITE" id="PS51462">
    <property type="entry name" value="NUDIX"/>
    <property type="match status" value="1"/>
</dbReference>
<dbReference type="InterPro" id="IPR015797">
    <property type="entry name" value="NUDIX_hydrolase-like_dom_sf"/>
</dbReference>
<keyword evidence="3" id="KW-0813">Transport</keyword>
<evidence type="ECO:0000256" key="6">
    <source>
        <dbReference type="ARBA" id="ARBA00022673"/>
    </source>
</evidence>
<keyword evidence="9 14" id="KW-1133">Transmembrane helix</keyword>
<feature type="compositionally biased region" description="Basic residues" evidence="13">
    <location>
        <begin position="81"/>
        <end position="90"/>
    </location>
</feature>
<keyword evidence="10" id="KW-0406">Ion transport</keyword>
<organism evidence="16 17">
    <name type="scientific">Clytia hemisphaerica</name>
    <dbReference type="NCBI Taxonomy" id="252671"/>
    <lineage>
        <taxon>Eukaryota</taxon>
        <taxon>Metazoa</taxon>
        <taxon>Cnidaria</taxon>
        <taxon>Hydrozoa</taxon>
        <taxon>Hydroidolina</taxon>
        <taxon>Leptothecata</taxon>
        <taxon>Obeliida</taxon>
        <taxon>Clytiidae</taxon>
        <taxon>Clytia</taxon>
    </lineage>
</organism>
<feature type="region of interest" description="Disordered" evidence="13">
    <location>
        <begin position="81"/>
        <end position="100"/>
    </location>
</feature>
<evidence type="ECO:0000313" key="17">
    <source>
        <dbReference type="Proteomes" id="UP000594262"/>
    </source>
</evidence>
<dbReference type="Pfam" id="PF18139">
    <property type="entry name" value="LSDAT_euk"/>
    <property type="match status" value="1"/>
</dbReference>
<dbReference type="InterPro" id="IPR000086">
    <property type="entry name" value="NUDIX_hydrolase_dom"/>
</dbReference>
<feature type="region of interest" description="Disordered" evidence="13">
    <location>
        <begin position="1468"/>
        <end position="1491"/>
    </location>
</feature>
<keyword evidence="17" id="KW-1185">Reference proteome</keyword>
<dbReference type="GO" id="GO:0099604">
    <property type="term" value="F:ligand-gated calcium channel activity"/>
    <property type="evidence" value="ECO:0007669"/>
    <property type="project" value="TreeGrafter"/>
</dbReference>
<name>A0A7M5TSI7_9CNID</name>
<evidence type="ECO:0000259" key="15">
    <source>
        <dbReference type="PROSITE" id="PS51462"/>
    </source>
</evidence>
<evidence type="ECO:0000256" key="9">
    <source>
        <dbReference type="ARBA" id="ARBA00022989"/>
    </source>
</evidence>
<evidence type="ECO:0000313" key="16">
    <source>
        <dbReference type="EnsemblMetazoa" id="CLYHEMP001189.1"/>
    </source>
</evidence>
<dbReference type="Gene3D" id="3.90.79.10">
    <property type="entry name" value="Nucleoside Triphosphate Pyrophosphohydrolase"/>
    <property type="match status" value="1"/>
</dbReference>
<dbReference type="OrthoDB" id="310870at2759"/>
<evidence type="ECO:0000256" key="11">
    <source>
        <dbReference type="ARBA" id="ARBA00023136"/>
    </source>
</evidence>
<keyword evidence="7 14" id="KW-0812">Transmembrane</keyword>
<feature type="transmembrane region" description="Helical" evidence="14">
    <location>
        <begin position="1310"/>
        <end position="1328"/>
    </location>
</feature>
<dbReference type="PANTHER" id="PTHR13800:SF12">
    <property type="entry name" value="TRANSIENT RECEPTOR POTENTIAL CATION CHANNEL SUBFAMILY M MEMBER-LIKE 2"/>
    <property type="match status" value="1"/>
</dbReference>
<dbReference type="RefSeq" id="XP_066919752.1">
    <property type="nucleotide sequence ID" value="XM_067063651.1"/>
</dbReference>
<dbReference type="CDD" id="cd03670">
    <property type="entry name" value="NUDIX_ADPRase_Nudt9"/>
    <property type="match status" value="1"/>
</dbReference>
<dbReference type="EnsemblMetazoa" id="CLYHEMT001189.1">
    <property type="protein sequence ID" value="CLYHEMP001189.1"/>
    <property type="gene ID" value="CLYHEMG001189"/>
</dbReference>
<dbReference type="RefSeq" id="XP_066919753.1">
    <property type="nucleotide sequence ID" value="XM_067063652.1"/>
</dbReference>
<feature type="compositionally biased region" description="Polar residues" evidence="13">
    <location>
        <begin position="1482"/>
        <end position="1491"/>
    </location>
</feature>
<dbReference type="InterPro" id="IPR057366">
    <property type="entry name" value="TRPM-like"/>
</dbReference>
<evidence type="ECO:0000256" key="12">
    <source>
        <dbReference type="ARBA" id="ARBA00023303"/>
    </source>
</evidence>
<comment type="subcellular location">
    <subcellularLocation>
        <location evidence="1">Cell membrane</location>
        <topology evidence="1">Multi-pass membrane protein</topology>
    </subcellularLocation>
</comment>
<dbReference type="InterPro" id="IPR005821">
    <property type="entry name" value="Ion_trans_dom"/>
</dbReference>
<feature type="domain" description="Nudix hydrolase" evidence="15">
    <location>
        <begin position="1620"/>
        <end position="1772"/>
    </location>
</feature>
<dbReference type="Pfam" id="PF00293">
    <property type="entry name" value="NUDIX"/>
    <property type="match status" value="1"/>
</dbReference>
<dbReference type="Gene3D" id="1.10.287.70">
    <property type="match status" value="1"/>
</dbReference>
<keyword evidence="5" id="KW-0109">Calcium transport</keyword>
<evidence type="ECO:0000256" key="5">
    <source>
        <dbReference type="ARBA" id="ARBA00022568"/>
    </source>
</evidence>
<feature type="transmembrane region" description="Helical" evidence="14">
    <location>
        <begin position="1170"/>
        <end position="1187"/>
    </location>
</feature>
<keyword evidence="4" id="KW-1003">Cell membrane</keyword>
<evidence type="ECO:0000256" key="8">
    <source>
        <dbReference type="ARBA" id="ARBA00022837"/>
    </source>
</evidence>
<evidence type="ECO:0000256" key="14">
    <source>
        <dbReference type="SAM" id="Phobius"/>
    </source>
</evidence>
<dbReference type="FunFam" id="3.90.79.10:FF:000021">
    <property type="entry name" value="ADP-ribose pyrophosphatase, mitochondrial isoform X1"/>
    <property type="match status" value="1"/>
</dbReference>
<reference evidence="16" key="1">
    <citation type="submission" date="2021-01" db="UniProtKB">
        <authorList>
            <consortium name="EnsemblMetazoa"/>
        </authorList>
    </citation>
    <scope>IDENTIFICATION</scope>
</reference>
<feature type="transmembrane region" description="Helical" evidence="14">
    <location>
        <begin position="1098"/>
        <end position="1121"/>
    </location>
</feature>
<dbReference type="GO" id="GO:0047631">
    <property type="term" value="F:ADP-ribose diphosphatase activity"/>
    <property type="evidence" value="ECO:0007669"/>
    <property type="project" value="UniProtKB-ARBA"/>
</dbReference>
<evidence type="ECO:0000256" key="13">
    <source>
        <dbReference type="SAM" id="MobiDB-lite"/>
    </source>
</evidence>
<dbReference type="Pfam" id="PF25969">
    <property type="entry name" value="NUDT9_N"/>
    <property type="match status" value="1"/>
</dbReference>
<dbReference type="Pfam" id="PF00520">
    <property type="entry name" value="Ion_trans"/>
    <property type="match status" value="1"/>
</dbReference>
<dbReference type="GeneID" id="136807084"/>
<keyword evidence="11 14" id="KW-0472">Membrane</keyword>
<accession>A0A7M5TSI7</accession>
<dbReference type="InterPro" id="IPR050927">
    <property type="entry name" value="TRPM"/>
</dbReference>
<feature type="transmembrane region" description="Helical" evidence="14">
    <location>
        <begin position="1127"/>
        <end position="1150"/>
    </location>
</feature>
<dbReference type="GO" id="GO:0005886">
    <property type="term" value="C:plasma membrane"/>
    <property type="evidence" value="ECO:0007669"/>
    <property type="project" value="UniProtKB-SubCell"/>
</dbReference>
<evidence type="ECO:0000256" key="3">
    <source>
        <dbReference type="ARBA" id="ARBA00022448"/>
    </source>
</evidence>
<evidence type="ECO:0000256" key="7">
    <source>
        <dbReference type="ARBA" id="ARBA00022692"/>
    </source>
</evidence>
<feature type="transmembrane region" description="Helical" evidence="14">
    <location>
        <begin position="1257"/>
        <end position="1278"/>
    </location>
</feature>
<dbReference type="InterPro" id="IPR041491">
    <property type="entry name" value="TRPM_SLOG"/>
</dbReference>
<sequence>MTQRGNEGKYYSIGEKYIQQRQPLTGGRHQSLAMVNDAHDLSQRRSGSPQQLFNASNRVSPVNEEADDTIVEFDERKPKRKIKNGKKVRRSSSANSATRPVIKGYPRKNFYKVIAQRDCCKYVPEKNVTPNNPRAIADKCCCGLMRHEHKNYIAEPNGKTWTPEASTRPRRTTCYGELEFAADPSNNKQRKNYIRCAHDTDAQKLLDMMKKDWKLKVPNLVISVTGGAMSFYMKPNLKKAFAKGLLKVATSTSAWIITAGTNAGVMQHVGDAFSNTGNVGIDGSDISLLGIAPWGALSGRETLVNPNIGKKHAPAVQYVITNKKRPGLDKNHTHFILVDDGTSGKFGTEINFRSDFEALVAKQNVQTSSSAGKVDVPVVILCLEGGPGTIKTMAAAVNNKTPLVVIGGSGRAADVVSHAYDLLDSDDLGVSFIKPDYIDTVKENIRQSLKIQDNEDLIEVLFKQLKDILKDITLVTVFMMEDDSSQSDLDLAVLQALLKANNISRKVKDKIADFQKVKKSPTFATDLVYFAYETRRRMSSQEDAQHMIKEKVKECFADHDDFIETVYNKVMELLQNEAKVERFFQNGKVTYFESTILTHLLKDIYEVEATKASFQMQLKLALAWNRIDVAKSEIFASNLQENKFESEWLYESMLAAVVDNKFDFVDLFLREGLNLKSFLTLPRLLTLYREVNPNSPFGSFIAELCKWKHLERDQNMGKIDMSNIAHVMEELMGDRFESRYTKQRQYTIGNFDPKKPLPLPEPDLDLFTWAILCNRRELAKLLWTQCEDSIACALMASKLLKKLAERVADDKNVVDTIGDLIDHANTYEQLAVGVLDECRKENDERAQNIVISEQENFGQLSNLDIAVTADNQEFVAHPSCQTLLSRFWMGSLYINTSYWRIVPCIFLPFLIQPLITFHQDVDLASNKEDDEGLGDDEGYENNNYDETDDLNASMSLSLQASRESFNAIRERSDFIESELKETQFNEDTHSFREHFDDINNESGQAALKGPKTLSYFDRILFFYKAPFVKFITNLTSYLIFLLLYTFIICSRFEIKIHPAEYVLHGWVITLIFEEFRQLLYQEPTNFIKKIEFYFTDPWNLVDFISLVAFVVAAAFRYVAYFENNQNYLIVARVIFATDIALFFFRLLQIFLVNRKMGPKIVMIREMLNDLLYFVVILAVFILAYGVAKQAVLYPNTTDLWETFVMVLNRPYWQMYGELFYEDLFEPIRNHTTGGLLCEQENPDDPCPDEIGQKIVPIYMAIYMLMTNILLLNLLIAIFNNTYEKVQENSDRLWKFKRYDVISEYNDRPSFCPPFIVLAHIWFFGLFLFRCCCKGTRQTKFGTLNKSFYVDEIILLRKWEKSRMEAYNYLHEKREADTQDKRVKSILNRVTALSEDLDSGRVVGAGLQPTSARPETRHGGRPSITSNSNVGNLEVRLSNLEKNVDHILEILTQMNQRQGLIMDAANQARQDNNGPRKSRGVSFGSNGASSTPQITTIHTKARLPNYPGNSIVKRFKVPDDKVLWQESFVEYDPTLYTASFVLDGPYWADEDLMNLTPDRRPLLAFNKYDTECKVNRKSHMGQYEVVNKLPRNPYGRTGVIGRGNLGRFGPNHAADPIATRWRRTSAGIEIDNGKRVLEFIAIQRRDNQQWAIPGGMVEPGENVSETLRKEFTEEALAKLDMEKRKRDQLSARIDHLFSNGVEVYKGYVDDPRNTDNAWMETVACNFHDDTGEVFGEFQLKAGDDAQAVRWQRVSGNIPLFASHVGILEQVAKMHNAAFY</sequence>